<keyword evidence="4" id="KW-1003">Cell membrane</keyword>
<sequence length="724" mass="78985">MEISSKENTQFFSNNTILPVDRSSFKSESSASKGKPSCCGGIKIFLGALSFVYFAKALSGSYLKSTITQIERRFDIPSSLVGVIDGSFEIGNLLIIVLVSYFGAKLHRPRIIGAGCLIMSAGTFLIAMPQFFMGRYWYERFPSTINSTVSISPCLQDKSQSPLSALEKSQAKINAGCEKEAGSSMWIYVLLGNLLRGIGETPIQPLGITYIDDYAIEENAALYIGCVQTVAIIGPIFGFLLGSLCAKLYVDIGFVDLDSVTITPKDVQWVGAWWLGYLIAGVISVLAGIPFWFLPKHLPKPESRKGSSTPSEQSKFITEDNKEQHKSYQQQLKMAEMAKGKSLEFLSSPLNFLPSLKHLFGNPVYILYLCASIIQFNSLIGMVTYKPKYIEQQYGQTSSKTNFVIAKGILVDRAVLFTVVSIYFFFVCIEINVLGAAKLSLGSSFFGYLLLLSLFAMGCENSDVAGLTVSYHGTKQMTDYEQALFSECNSGCACSKNDWDPICGENGVTYVSACLAGCQASNGSGKNTVYFNCSCVGTLESPSQSSSAVVGPCQKGNECPKMFLYFLVISVITSYTLSVGGTPGYILLLRCIKPHLKSFALGIYTLAIRVLAGIPAPVYFGVAIDTTCLKWGSKRCGGRGACRLYDSSALRYVYLGLTLVLGTVSIFFSVAVLCVLRKRSSPPDEILSANGERGTCGTKSRKDNFVNSDHLIQTTYWPEKETRL</sequence>
<comment type="catalytic activity">
    <reaction evidence="12">
        <text>3,3',5'-triiodo-L-thyronine(out) = 3,3',5'-triiodo-L-thyronine(in)</text>
        <dbReference type="Rhea" id="RHEA:71815"/>
        <dbReference type="ChEBI" id="CHEBI:57261"/>
    </reaction>
</comment>
<feature type="transmembrane region" description="Helical" evidence="15">
    <location>
        <begin position="80"/>
        <end position="104"/>
    </location>
</feature>
<evidence type="ECO:0000256" key="1">
    <source>
        <dbReference type="ARBA" id="ARBA00004651"/>
    </source>
</evidence>
<feature type="transmembrane region" description="Helical" evidence="15">
    <location>
        <begin position="270"/>
        <end position="294"/>
    </location>
</feature>
<keyword evidence="5 15" id="KW-0812">Transmembrane</keyword>
<evidence type="ECO:0000313" key="18">
    <source>
        <dbReference type="EMBL" id="KFZ59962.1"/>
    </source>
</evidence>
<evidence type="ECO:0000256" key="15">
    <source>
        <dbReference type="RuleBase" id="RU362056"/>
    </source>
</evidence>
<comment type="catalytic activity">
    <reaction evidence="14">
        <text>L-thyroxine sulfate(out) = L-thyroxine sulfate(in)</text>
        <dbReference type="Rhea" id="RHEA:73311"/>
        <dbReference type="ChEBI" id="CHEBI:176512"/>
    </reaction>
</comment>
<evidence type="ECO:0000259" key="17">
    <source>
        <dbReference type="PROSITE" id="PS51465"/>
    </source>
</evidence>
<evidence type="ECO:0000256" key="5">
    <source>
        <dbReference type="ARBA" id="ARBA00022692"/>
    </source>
</evidence>
<keyword evidence="3 15" id="KW-0813">Transport</keyword>
<evidence type="ECO:0000256" key="6">
    <source>
        <dbReference type="ARBA" id="ARBA00022989"/>
    </source>
</evidence>
<dbReference type="Gene3D" id="1.20.1250.20">
    <property type="entry name" value="MFS general substrate transporter like domains"/>
    <property type="match status" value="1"/>
</dbReference>
<feature type="transmembrane region" description="Helical" evidence="15">
    <location>
        <begin position="562"/>
        <end position="589"/>
    </location>
</feature>
<feature type="transmembrane region" description="Helical" evidence="15">
    <location>
        <begin position="110"/>
        <end position="132"/>
    </location>
</feature>
<dbReference type="GO" id="GO:0006811">
    <property type="term" value="P:monoatomic ion transport"/>
    <property type="evidence" value="ECO:0007669"/>
    <property type="project" value="UniProtKB-KW"/>
</dbReference>
<evidence type="ECO:0000256" key="11">
    <source>
        <dbReference type="ARBA" id="ARBA00023180"/>
    </source>
</evidence>
<dbReference type="GO" id="GO:0043252">
    <property type="term" value="P:sodium-independent organic anion transport"/>
    <property type="evidence" value="ECO:0007669"/>
    <property type="project" value="TreeGrafter"/>
</dbReference>
<protein>
    <recommendedName>
        <fullName evidence="15">Solute carrier organic anion transporter family member</fullName>
    </recommendedName>
</protein>
<keyword evidence="9 15" id="KW-0472">Membrane</keyword>
<dbReference type="InterPro" id="IPR002350">
    <property type="entry name" value="Kazal_dom"/>
</dbReference>
<feature type="transmembrane region" description="Helical" evidence="15">
    <location>
        <begin position="365"/>
        <end position="385"/>
    </location>
</feature>
<dbReference type="GO" id="GO:0016323">
    <property type="term" value="C:basolateral plasma membrane"/>
    <property type="evidence" value="ECO:0007669"/>
    <property type="project" value="TreeGrafter"/>
</dbReference>
<dbReference type="SUPFAM" id="SSF100895">
    <property type="entry name" value="Kazal-type serine protease inhibitors"/>
    <property type="match status" value="1"/>
</dbReference>
<keyword evidence="11" id="KW-0325">Glycoprotein</keyword>
<accession>A0A094KRH6</accession>
<comment type="catalytic activity">
    <reaction evidence="13">
        <text>L-thyroxine(out) = L-thyroxine(in)</text>
        <dbReference type="Rhea" id="RHEA:71819"/>
        <dbReference type="ChEBI" id="CHEBI:58448"/>
    </reaction>
</comment>
<comment type="similarity">
    <text evidence="2 15">Belongs to the organo anion transporter (TC 2.A.60) family.</text>
</comment>
<dbReference type="Pfam" id="PF07648">
    <property type="entry name" value="Kazal_2"/>
    <property type="match status" value="1"/>
</dbReference>
<evidence type="ECO:0000256" key="2">
    <source>
        <dbReference type="ARBA" id="ARBA00009657"/>
    </source>
</evidence>
<feature type="transmembrane region" description="Helical" evidence="15">
    <location>
        <begin position="405"/>
        <end position="427"/>
    </location>
</feature>
<dbReference type="AlphaFoldDB" id="A0A094KRH6"/>
<keyword evidence="6 15" id="KW-1133">Transmembrane helix</keyword>
<evidence type="ECO:0000256" key="16">
    <source>
        <dbReference type="SAM" id="MobiDB-lite"/>
    </source>
</evidence>
<evidence type="ECO:0000256" key="14">
    <source>
        <dbReference type="ARBA" id="ARBA00052624"/>
    </source>
</evidence>
<reference evidence="18 19" key="1">
    <citation type="submission" date="2014-04" db="EMBL/GenBank/DDBJ databases">
        <title>Genome evolution of avian class.</title>
        <authorList>
            <person name="Zhang G."/>
            <person name="Li C."/>
        </authorList>
    </citation>
    <scope>NUCLEOTIDE SEQUENCE [LARGE SCALE GENOMIC DNA]</scope>
    <source>
        <strain evidence="18">BGI_N321</strain>
    </source>
</reference>
<organism evidence="18 19">
    <name type="scientific">Antrostomus carolinensis</name>
    <name type="common">Chuck-will's-widow</name>
    <name type="synonym">Caprimulgus carolinensis</name>
    <dbReference type="NCBI Taxonomy" id="279965"/>
    <lineage>
        <taxon>Eukaryota</taxon>
        <taxon>Metazoa</taxon>
        <taxon>Chordata</taxon>
        <taxon>Craniata</taxon>
        <taxon>Vertebrata</taxon>
        <taxon>Euteleostomi</taxon>
        <taxon>Archelosauria</taxon>
        <taxon>Archosauria</taxon>
        <taxon>Dinosauria</taxon>
        <taxon>Saurischia</taxon>
        <taxon>Theropoda</taxon>
        <taxon>Coelurosauria</taxon>
        <taxon>Aves</taxon>
        <taxon>Neognathae</taxon>
        <taxon>Neoaves</taxon>
        <taxon>Strisores</taxon>
        <taxon>Caprimulgiformes</taxon>
        <taxon>Caprimulgidae</taxon>
        <taxon>Antrostomus</taxon>
    </lineage>
</organism>
<evidence type="ECO:0000256" key="3">
    <source>
        <dbReference type="ARBA" id="ARBA00022448"/>
    </source>
</evidence>
<evidence type="ECO:0000313" key="19">
    <source>
        <dbReference type="Proteomes" id="UP000053620"/>
    </source>
</evidence>
<keyword evidence="8 15" id="KW-0406">Ion transport</keyword>
<keyword evidence="19" id="KW-1185">Reference proteome</keyword>
<dbReference type="SUPFAM" id="SSF103473">
    <property type="entry name" value="MFS general substrate transporter"/>
    <property type="match status" value="1"/>
</dbReference>
<dbReference type="PANTHER" id="PTHR11388">
    <property type="entry name" value="ORGANIC ANION TRANSPORTER"/>
    <property type="match status" value="1"/>
</dbReference>
<evidence type="ECO:0000256" key="13">
    <source>
        <dbReference type="ARBA" id="ARBA00051340"/>
    </source>
</evidence>
<evidence type="ECO:0000256" key="10">
    <source>
        <dbReference type="ARBA" id="ARBA00023157"/>
    </source>
</evidence>
<dbReference type="GO" id="GO:0015347">
    <property type="term" value="F:sodium-independent organic anion transmembrane transporter activity"/>
    <property type="evidence" value="ECO:0007669"/>
    <property type="project" value="TreeGrafter"/>
</dbReference>
<dbReference type="Pfam" id="PF03137">
    <property type="entry name" value="OATP"/>
    <property type="match status" value="1"/>
</dbReference>
<dbReference type="InterPro" id="IPR004156">
    <property type="entry name" value="OATP"/>
</dbReference>
<proteinExistence type="inferred from homology"/>
<gene>
    <name evidence="18" type="ORF">N321_13283</name>
</gene>
<evidence type="ECO:0000256" key="7">
    <source>
        <dbReference type="ARBA" id="ARBA00023055"/>
    </source>
</evidence>
<dbReference type="InterPro" id="IPR036259">
    <property type="entry name" value="MFS_trans_sf"/>
</dbReference>
<feature type="transmembrane region" description="Helical" evidence="15">
    <location>
        <begin position="653"/>
        <end position="676"/>
    </location>
</feature>
<keyword evidence="10" id="KW-1015">Disulfide bond</keyword>
<feature type="domain" description="Kazal-like" evidence="17">
    <location>
        <begin position="482"/>
        <end position="537"/>
    </location>
</feature>
<comment type="caution">
    <text evidence="15">Lacks conserved residue(s) required for the propagation of feature annotation.</text>
</comment>
<name>A0A094KRH6_ANTCR</name>
<dbReference type="EMBL" id="KL352757">
    <property type="protein sequence ID" value="KFZ59962.1"/>
    <property type="molecule type" value="Genomic_DNA"/>
</dbReference>
<comment type="subcellular location">
    <subcellularLocation>
        <location evidence="1 15">Cell membrane</location>
        <topology evidence="1 15">Multi-pass membrane protein</topology>
    </subcellularLocation>
</comment>
<evidence type="ECO:0000256" key="12">
    <source>
        <dbReference type="ARBA" id="ARBA00050960"/>
    </source>
</evidence>
<evidence type="ECO:0000256" key="4">
    <source>
        <dbReference type="ARBA" id="ARBA00022475"/>
    </source>
</evidence>
<dbReference type="FunFam" id="3.30.60.30:FF:000048">
    <property type="entry name" value="Solute carrier organic anion transporter family member"/>
    <property type="match status" value="1"/>
</dbReference>
<evidence type="ECO:0000256" key="8">
    <source>
        <dbReference type="ARBA" id="ARBA00023065"/>
    </source>
</evidence>
<dbReference type="Gene3D" id="3.30.60.30">
    <property type="match status" value="1"/>
</dbReference>
<dbReference type="PANTHER" id="PTHR11388:SF99">
    <property type="entry name" value="SOLUTE CARRIER ORGANIC ANION TRANSPORTER FAMILY MEMBER 1C1"/>
    <property type="match status" value="1"/>
</dbReference>
<evidence type="ECO:0000256" key="9">
    <source>
        <dbReference type="ARBA" id="ARBA00023136"/>
    </source>
</evidence>
<dbReference type="PROSITE" id="PS51465">
    <property type="entry name" value="KAZAL_2"/>
    <property type="match status" value="1"/>
</dbReference>
<feature type="region of interest" description="Disordered" evidence="16">
    <location>
        <begin position="300"/>
        <end position="323"/>
    </location>
</feature>
<dbReference type="InterPro" id="IPR036058">
    <property type="entry name" value="Kazal_dom_sf"/>
</dbReference>
<dbReference type="Proteomes" id="UP000053620">
    <property type="component" value="Unassembled WGS sequence"/>
</dbReference>
<feature type="compositionally biased region" description="Polar residues" evidence="16">
    <location>
        <begin position="306"/>
        <end position="316"/>
    </location>
</feature>
<dbReference type="GO" id="GO:0015125">
    <property type="term" value="F:bile acid transmembrane transporter activity"/>
    <property type="evidence" value="ECO:0007669"/>
    <property type="project" value="TreeGrafter"/>
</dbReference>
<keyword evidence="7" id="KW-0445">Lipid transport</keyword>
<feature type="transmembrane region" description="Helical" evidence="15">
    <location>
        <begin position="40"/>
        <end position="59"/>
    </location>
</feature>
<feature type="transmembrane region" description="Helical" evidence="15">
    <location>
        <begin position="439"/>
        <end position="458"/>
    </location>
</feature>
<feature type="transmembrane region" description="Helical" evidence="15">
    <location>
        <begin position="601"/>
        <end position="624"/>
    </location>
</feature>
<dbReference type="NCBIfam" id="TIGR00805">
    <property type="entry name" value="oat"/>
    <property type="match status" value="1"/>
</dbReference>
<feature type="transmembrane region" description="Helical" evidence="15">
    <location>
        <begin position="220"/>
        <end position="250"/>
    </location>
</feature>